<dbReference type="SUPFAM" id="SSF81383">
    <property type="entry name" value="F-box domain"/>
    <property type="match status" value="1"/>
</dbReference>
<sequence>MNINDILVSDCLSHILKNISLQELVRLRLVCSYWKTLIEKDIFPRKHSLKLFGSKSAIIDYCRNIVSFDDEDINYLRFDPIESHELIIDVKWFNEKFCRFISKLFPNIERLIIWFDRDSPFKDLPTLLEQYDSLKSLILLGNITYDPMKDFFLLRMCQAINRMSPTLKHLDLLSVNLFRTEPAIQTLINRMRDVIPCLTVFGLRLFGYQGDISPLINQLSSKCHKLRLESLRFFDSETLFNVFAENPNICTNLTHLRFSGLPEIEAILLPELDDLTNLTELRIENVLLDMNLQLEFLPSLNRIKRLHLTGLDLGRWSFDDDRFLRILGTTFPSVEQLTLRCVNSIDEQEMIGSFEFSANYLPYLKPKSNVHLERKISDLYARQYRN</sequence>
<evidence type="ECO:0000313" key="3">
    <source>
        <dbReference type="Proteomes" id="UP001142055"/>
    </source>
</evidence>
<dbReference type="Gene3D" id="1.20.1280.50">
    <property type="match status" value="1"/>
</dbReference>
<comment type="caution">
    <text evidence="2">The sequence shown here is derived from an EMBL/GenBank/DDBJ whole genome shotgun (WGS) entry which is preliminary data.</text>
</comment>
<dbReference type="InterPro" id="IPR032675">
    <property type="entry name" value="LRR_dom_sf"/>
</dbReference>
<feature type="domain" description="F-box" evidence="1">
    <location>
        <begin position="7"/>
        <end position="47"/>
    </location>
</feature>
<dbReference type="InterPro" id="IPR001810">
    <property type="entry name" value="F-box_dom"/>
</dbReference>
<dbReference type="SUPFAM" id="SSF52047">
    <property type="entry name" value="RNI-like"/>
    <property type="match status" value="1"/>
</dbReference>
<gene>
    <name evidence="2" type="ORF">RDWZM_004000</name>
</gene>
<dbReference type="Pfam" id="PF00646">
    <property type="entry name" value="F-box"/>
    <property type="match status" value="1"/>
</dbReference>
<dbReference type="Gene3D" id="3.80.10.10">
    <property type="entry name" value="Ribonuclease Inhibitor"/>
    <property type="match status" value="1"/>
</dbReference>
<dbReference type="SMART" id="SM00256">
    <property type="entry name" value="FBOX"/>
    <property type="match status" value="1"/>
</dbReference>
<name>A0A9Q0MKE1_BLOTA</name>
<protein>
    <recommendedName>
        <fullName evidence="1">F-box domain-containing protein</fullName>
    </recommendedName>
</protein>
<evidence type="ECO:0000313" key="2">
    <source>
        <dbReference type="EMBL" id="KAJ6225455.1"/>
    </source>
</evidence>
<dbReference type="EMBL" id="JAPWDV010000001">
    <property type="protein sequence ID" value="KAJ6225455.1"/>
    <property type="molecule type" value="Genomic_DNA"/>
</dbReference>
<dbReference type="InterPro" id="IPR036047">
    <property type="entry name" value="F-box-like_dom_sf"/>
</dbReference>
<organism evidence="2 3">
    <name type="scientific">Blomia tropicalis</name>
    <name type="common">Mite</name>
    <dbReference type="NCBI Taxonomy" id="40697"/>
    <lineage>
        <taxon>Eukaryota</taxon>
        <taxon>Metazoa</taxon>
        <taxon>Ecdysozoa</taxon>
        <taxon>Arthropoda</taxon>
        <taxon>Chelicerata</taxon>
        <taxon>Arachnida</taxon>
        <taxon>Acari</taxon>
        <taxon>Acariformes</taxon>
        <taxon>Sarcoptiformes</taxon>
        <taxon>Astigmata</taxon>
        <taxon>Glycyphagoidea</taxon>
        <taxon>Echimyopodidae</taxon>
        <taxon>Blomia</taxon>
    </lineage>
</organism>
<dbReference type="AlphaFoldDB" id="A0A9Q0MKE1"/>
<keyword evidence="3" id="KW-1185">Reference proteome</keyword>
<dbReference type="Proteomes" id="UP001142055">
    <property type="component" value="Chromosome 1"/>
</dbReference>
<reference evidence="2" key="1">
    <citation type="submission" date="2022-12" db="EMBL/GenBank/DDBJ databases">
        <title>Genome assemblies of Blomia tropicalis.</title>
        <authorList>
            <person name="Cui Y."/>
        </authorList>
    </citation>
    <scope>NUCLEOTIDE SEQUENCE</scope>
    <source>
        <tissue evidence="2">Adult mites</tissue>
    </source>
</reference>
<accession>A0A9Q0MKE1</accession>
<dbReference type="CDD" id="cd09917">
    <property type="entry name" value="F-box_SF"/>
    <property type="match status" value="1"/>
</dbReference>
<evidence type="ECO:0000259" key="1">
    <source>
        <dbReference type="SMART" id="SM00256"/>
    </source>
</evidence>
<proteinExistence type="predicted"/>